<gene>
    <name evidence="4" type="ORF">MTR67_039191</name>
</gene>
<dbReference type="EMBL" id="CP133620">
    <property type="protein sequence ID" value="WMV45806.1"/>
    <property type="molecule type" value="Genomic_DNA"/>
</dbReference>
<evidence type="ECO:0000313" key="5">
    <source>
        <dbReference type="Proteomes" id="UP001234989"/>
    </source>
</evidence>
<feature type="region of interest" description="Disordered" evidence="1">
    <location>
        <begin position="310"/>
        <end position="352"/>
    </location>
</feature>
<dbReference type="PANTHER" id="PTHR48258">
    <property type="entry name" value="DUF4218 DOMAIN-CONTAINING PROTEIN-RELATED"/>
    <property type="match status" value="1"/>
</dbReference>
<dbReference type="InterPro" id="IPR025452">
    <property type="entry name" value="DUF4218"/>
</dbReference>
<dbReference type="InterPro" id="IPR025312">
    <property type="entry name" value="DUF4216"/>
</dbReference>
<dbReference type="Proteomes" id="UP001234989">
    <property type="component" value="Chromosome 9"/>
</dbReference>
<evidence type="ECO:0000256" key="1">
    <source>
        <dbReference type="SAM" id="MobiDB-lite"/>
    </source>
</evidence>
<evidence type="ECO:0008006" key="6">
    <source>
        <dbReference type="Google" id="ProtNLM"/>
    </source>
</evidence>
<proteinExistence type="predicted"/>
<accession>A0AAF0UHW2</accession>
<feature type="compositionally biased region" description="Acidic residues" evidence="1">
    <location>
        <begin position="314"/>
        <end position="352"/>
    </location>
</feature>
<feature type="domain" description="DUF4218" evidence="3">
    <location>
        <begin position="11"/>
        <end position="124"/>
    </location>
</feature>
<evidence type="ECO:0000259" key="2">
    <source>
        <dbReference type="Pfam" id="PF13952"/>
    </source>
</evidence>
<name>A0AAF0UHW2_SOLVR</name>
<dbReference type="Pfam" id="PF13952">
    <property type="entry name" value="DUF4216"/>
    <property type="match status" value="1"/>
</dbReference>
<reference evidence="4" key="1">
    <citation type="submission" date="2023-08" db="EMBL/GenBank/DDBJ databases">
        <title>A de novo genome assembly of Solanum verrucosum Schlechtendal, a Mexican diploid species geographically isolated from the other diploid A-genome species in potato relatives.</title>
        <authorList>
            <person name="Hosaka K."/>
        </authorList>
    </citation>
    <scope>NUCLEOTIDE SEQUENCE</scope>
    <source>
        <tissue evidence="4">Young leaves</tissue>
    </source>
</reference>
<evidence type="ECO:0000259" key="3">
    <source>
        <dbReference type="Pfam" id="PF13960"/>
    </source>
</evidence>
<protein>
    <recommendedName>
        <fullName evidence="6">DUF4216 domain-containing protein</fullName>
    </recommendedName>
</protein>
<keyword evidence="5" id="KW-1185">Reference proteome</keyword>
<dbReference type="AlphaFoldDB" id="A0AAF0UHW2"/>
<organism evidence="4 5">
    <name type="scientific">Solanum verrucosum</name>
    <dbReference type="NCBI Taxonomy" id="315347"/>
    <lineage>
        <taxon>Eukaryota</taxon>
        <taxon>Viridiplantae</taxon>
        <taxon>Streptophyta</taxon>
        <taxon>Embryophyta</taxon>
        <taxon>Tracheophyta</taxon>
        <taxon>Spermatophyta</taxon>
        <taxon>Magnoliopsida</taxon>
        <taxon>eudicotyledons</taxon>
        <taxon>Gunneridae</taxon>
        <taxon>Pentapetalae</taxon>
        <taxon>asterids</taxon>
        <taxon>lamiids</taxon>
        <taxon>Solanales</taxon>
        <taxon>Solanaceae</taxon>
        <taxon>Solanoideae</taxon>
        <taxon>Solaneae</taxon>
        <taxon>Solanum</taxon>
    </lineage>
</organism>
<feature type="domain" description="DUF4216" evidence="2">
    <location>
        <begin position="179"/>
        <end position="255"/>
    </location>
</feature>
<dbReference type="PANTHER" id="PTHR48258:SF4">
    <property type="entry name" value="DUF4216 DOMAIN-CONTAINING PROTEIN"/>
    <property type="match status" value="1"/>
</dbReference>
<sequence>MAKINLFFKDLCSSTLRVENLVRMAKNIIVISNKLEKILPPGFFDVMEHFPIHLVHESLLGGPVQYMWIYPFERSIGKSKRGIKNKHRVEGSMVQVYLAKERSHFCSYYFDDYVSCLRNRPNRHDDTGNDLAVQSLSIFNQSDKYSKNKKTNNSGVWVKGDDENQNENVNYFGVLQEILELEYSGWPIKRIVLFQCKWFDPTSRGTRELKRNNIIEVKHTRKYEAYDPFIIAQNAKQVYYAHYPLRRDKSDWWVVIKVKPMGRVEVENELDVAYQHEISSVHQVVDAELEMDLEHPDHILEGVNREELNMPTNMEEDEEETFEEDEWIDEEETSEDDACEWIDDEEISKEDE</sequence>
<dbReference type="Pfam" id="PF13960">
    <property type="entry name" value="DUF4218"/>
    <property type="match status" value="1"/>
</dbReference>
<evidence type="ECO:0000313" key="4">
    <source>
        <dbReference type="EMBL" id="WMV45806.1"/>
    </source>
</evidence>